<name>A0A7J3X5K4_THEPE</name>
<gene>
    <name evidence="2" type="ORF">ENM88_01070</name>
</gene>
<protein>
    <recommendedName>
        <fullName evidence="3">VIT family protein</fullName>
    </recommendedName>
</protein>
<feature type="transmembrane region" description="Helical" evidence="1">
    <location>
        <begin position="184"/>
        <end position="204"/>
    </location>
</feature>
<keyword evidence="1" id="KW-0472">Membrane</keyword>
<dbReference type="AlphaFoldDB" id="A0A7J3X5K4"/>
<keyword evidence="1" id="KW-1133">Transmembrane helix</keyword>
<proteinExistence type="predicted"/>
<accession>A0A7J3X5K4</accession>
<evidence type="ECO:0000313" key="2">
    <source>
        <dbReference type="EMBL" id="HHP04325.1"/>
    </source>
</evidence>
<evidence type="ECO:0008006" key="3">
    <source>
        <dbReference type="Google" id="ProtNLM"/>
    </source>
</evidence>
<dbReference type="EMBL" id="DRZM01000035">
    <property type="protein sequence ID" value="HHP04325.1"/>
    <property type="molecule type" value="Genomic_DNA"/>
</dbReference>
<evidence type="ECO:0000256" key="1">
    <source>
        <dbReference type="SAM" id="Phobius"/>
    </source>
</evidence>
<sequence length="207" mass="21092">MSQASRLTNAHRLGSGLRGVFRILTSTDFPSIARRYFVMNCFDGVMTMLGFILGYFFSGGSNPGTAVGAGVAASIAMGVSGFTGALLTEFAERARELEELERAMFKDLTPTVFGRALRVAALAAAVVDALAPAAGAMTVAAPVVLSSMGLVSFPTAVALSAATGLLVLFALGYYLGRIAEGRPLLYGAVMAGAGVLVSAAVTLLGGA</sequence>
<reference evidence="2" key="1">
    <citation type="journal article" date="2020" name="mSystems">
        <title>Genome- and Community-Level Interaction Insights into Carbon Utilization and Element Cycling Functions of Hydrothermarchaeota in Hydrothermal Sediment.</title>
        <authorList>
            <person name="Zhou Z."/>
            <person name="Liu Y."/>
            <person name="Xu W."/>
            <person name="Pan J."/>
            <person name="Luo Z.H."/>
            <person name="Li M."/>
        </authorList>
    </citation>
    <scope>NUCLEOTIDE SEQUENCE [LARGE SCALE GENOMIC DNA]</scope>
    <source>
        <strain evidence="2">SpSt-1125</strain>
    </source>
</reference>
<feature type="transmembrane region" description="Helical" evidence="1">
    <location>
        <begin position="36"/>
        <end position="57"/>
    </location>
</feature>
<organism evidence="2">
    <name type="scientific">Thermofilum pendens</name>
    <dbReference type="NCBI Taxonomy" id="2269"/>
    <lineage>
        <taxon>Archaea</taxon>
        <taxon>Thermoproteota</taxon>
        <taxon>Thermoprotei</taxon>
        <taxon>Thermofilales</taxon>
        <taxon>Thermofilaceae</taxon>
        <taxon>Thermofilum</taxon>
    </lineage>
</organism>
<feature type="transmembrane region" description="Helical" evidence="1">
    <location>
        <begin position="69"/>
        <end position="91"/>
    </location>
</feature>
<keyword evidence="1" id="KW-0812">Transmembrane</keyword>
<feature type="transmembrane region" description="Helical" evidence="1">
    <location>
        <begin position="151"/>
        <end position="175"/>
    </location>
</feature>
<comment type="caution">
    <text evidence="2">The sequence shown here is derived from an EMBL/GenBank/DDBJ whole genome shotgun (WGS) entry which is preliminary data.</text>
</comment>